<feature type="transmembrane region" description="Helical" evidence="1">
    <location>
        <begin position="293"/>
        <end position="315"/>
    </location>
</feature>
<organism evidence="2 3">
    <name type="scientific">Sporosarcina thermotolerans</name>
    <dbReference type="NCBI Taxonomy" id="633404"/>
    <lineage>
        <taxon>Bacteria</taxon>
        <taxon>Bacillati</taxon>
        <taxon>Bacillota</taxon>
        <taxon>Bacilli</taxon>
        <taxon>Bacillales</taxon>
        <taxon>Caryophanaceae</taxon>
        <taxon>Sporosarcina</taxon>
    </lineage>
</organism>
<gene>
    <name evidence="2" type="ORF">QTL97_08865</name>
</gene>
<protein>
    <recommendedName>
        <fullName evidence="4">ABC transporter permease</fullName>
    </recommendedName>
</protein>
<feature type="transmembrane region" description="Helical" evidence="1">
    <location>
        <begin position="350"/>
        <end position="367"/>
    </location>
</feature>
<keyword evidence="1" id="KW-1133">Transmembrane helix</keyword>
<reference evidence="2 3" key="1">
    <citation type="submission" date="2023-06" db="EMBL/GenBank/DDBJ databases">
        <title>Sporosarcina sp. nov., isolated from Korean traditional fermented seafood 'Jeotgal'.</title>
        <authorList>
            <person name="Yang A.I."/>
            <person name="Shin N.-R."/>
        </authorList>
    </citation>
    <scope>NUCLEOTIDE SEQUENCE [LARGE SCALE GENOMIC DNA]</scope>
    <source>
        <strain evidence="2 3">KCTC43456</strain>
    </source>
</reference>
<keyword evidence="1" id="KW-0812">Transmembrane</keyword>
<dbReference type="Proteomes" id="UP001271648">
    <property type="component" value="Unassembled WGS sequence"/>
</dbReference>
<dbReference type="AlphaFoldDB" id="A0AAW9A7P9"/>
<name>A0AAW9A7P9_9BACL</name>
<evidence type="ECO:0000313" key="2">
    <source>
        <dbReference type="EMBL" id="MDW0117044.1"/>
    </source>
</evidence>
<evidence type="ECO:0008006" key="4">
    <source>
        <dbReference type="Google" id="ProtNLM"/>
    </source>
</evidence>
<proteinExistence type="predicted"/>
<feature type="transmembrane region" description="Helical" evidence="1">
    <location>
        <begin position="163"/>
        <end position="182"/>
    </location>
</feature>
<keyword evidence="3" id="KW-1185">Reference proteome</keyword>
<dbReference type="RefSeq" id="WP_317940646.1">
    <property type="nucleotide sequence ID" value="NZ_JAUBDJ010000004.1"/>
</dbReference>
<keyword evidence="1" id="KW-0472">Membrane</keyword>
<evidence type="ECO:0000313" key="3">
    <source>
        <dbReference type="Proteomes" id="UP001271648"/>
    </source>
</evidence>
<sequence length="384" mass="44228">MFWKYLLFETKLLLHNRKNWLLGIAIIVFFPLYYSSYSLTEIKDMHRMKKEEAEQFNTIFNAFPEELRETTEGEAAYNNLTQQSSLLNMQRFYLWKKSDYDKYIDDGIKLSELRLELHAMGNIGLHPKYVVPIEEIQKEIALLQYYKDHELSIVPNPFAASNYLPVALSLISGLLFCLFILISGSSMLVVDQHNQSVVSGFPISFMQRVTGKLTIHLVQAMMFLLGGIIVGAYYVAGKTEWGNFLKPVLVYQDADFIAVSTIRYIVYMFIAFALIALFLYIAFVLINVLTKNLYATILILIVILLAPDLLSVAGVESNWLFPLKFIDIASVLSGEAAMEFGNKKMDFKHSYIWLIGLNLMAFVILYLRNMLLYIRRREFALKVS</sequence>
<dbReference type="EMBL" id="JAUBDJ010000004">
    <property type="protein sequence ID" value="MDW0117044.1"/>
    <property type="molecule type" value="Genomic_DNA"/>
</dbReference>
<comment type="caution">
    <text evidence="2">The sequence shown here is derived from an EMBL/GenBank/DDBJ whole genome shotgun (WGS) entry which is preliminary data.</text>
</comment>
<feature type="transmembrane region" description="Helical" evidence="1">
    <location>
        <begin position="264"/>
        <end position="286"/>
    </location>
</feature>
<evidence type="ECO:0000256" key="1">
    <source>
        <dbReference type="SAM" id="Phobius"/>
    </source>
</evidence>
<feature type="transmembrane region" description="Helical" evidence="1">
    <location>
        <begin position="20"/>
        <end position="39"/>
    </location>
</feature>
<accession>A0AAW9A7P9</accession>
<feature type="transmembrane region" description="Helical" evidence="1">
    <location>
        <begin position="213"/>
        <end position="236"/>
    </location>
</feature>